<dbReference type="Proteomes" id="UP000800097">
    <property type="component" value="Unassembled WGS sequence"/>
</dbReference>
<dbReference type="AlphaFoldDB" id="A0A6A6JNN9"/>
<keyword evidence="3" id="KW-1185">Reference proteome</keyword>
<protein>
    <submittedName>
        <fullName evidence="2">Uncharacterized protein</fullName>
    </submittedName>
</protein>
<dbReference type="GeneID" id="54552848"/>
<evidence type="ECO:0000313" key="2">
    <source>
        <dbReference type="EMBL" id="KAF2277753.1"/>
    </source>
</evidence>
<feature type="region of interest" description="Disordered" evidence="1">
    <location>
        <begin position="123"/>
        <end position="161"/>
    </location>
</feature>
<proteinExistence type="predicted"/>
<organism evidence="2 3">
    <name type="scientific">Westerdykella ornata</name>
    <dbReference type="NCBI Taxonomy" id="318751"/>
    <lineage>
        <taxon>Eukaryota</taxon>
        <taxon>Fungi</taxon>
        <taxon>Dikarya</taxon>
        <taxon>Ascomycota</taxon>
        <taxon>Pezizomycotina</taxon>
        <taxon>Dothideomycetes</taxon>
        <taxon>Pleosporomycetidae</taxon>
        <taxon>Pleosporales</taxon>
        <taxon>Sporormiaceae</taxon>
        <taxon>Westerdykella</taxon>
    </lineage>
</organism>
<dbReference type="EMBL" id="ML986489">
    <property type="protein sequence ID" value="KAF2277753.1"/>
    <property type="molecule type" value="Genomic_DNA"/>
</dbReference>
<gene>
    <name evidence="2" type="ORF">EI97DRAFT_441057</name>
</gene>
<accession>A0A6A6JNN9</accession>
<sequence>MDQIGTSVKTYTRPCSMVDRSLPERFPDASRFQDLQKQSNVLKGIGWVAKVQIIRHARVRQAHFGICDHPQPKSNSLGFFECSENLSQELFGLLGNFEHGILTTVDRNGLDVLLETLCPKTSKEDAKAGSSGESFGNFKPKAESKAISGTANPKASREASRKAKRSFNVKYLQIARIISTGRSSKDFGSVILSGHMLVKPVGRYFRGR</sequence>
<dbReference type="RefSeq" id="XP_033655292.1">
    <property type="nucleotide sequence ID" value="XM_033799673.1"/>
</dbReference>
<name>A0A6A6JNN9_WESOR</name>
<evidence type="ECO:0000313" key="3">
    <source>
        <dbReference type="Proteomes" id="UP000800097"/>
    </source>
</evidence>
<reference evidence="2" key="1">
    <citation type="journal article" date="2020" name="Stud. Mycol.">
        <title>101 Dothideomycetes genomes: a test case for predicting lifestyles and emergence of pathogens.</title>
        <authorList>
            <person name="Haridas S."/>
            <person name="Albert R."/>
            <person name="Binder M."/>
            <person name="Bloem J."/>
            <person name="Labutti K."/>
            <person name="Salamov A."/>
            <person name="Andreopoulos B."/>
            <person name="Baker S."/>
            <person name="Barry K."/>
            <person name="Bills G."/>
            <person name="Bluhm B."/>
            <person name="Cannon C."/>
            <person name="Castanera R."/>
            <person name="Culley D."/>
            <person name="Daum C."/>
            <person name="Ezra D."/>
            <person name="Gonzalez J."/>
            <person name="Henrissat B."/>
            <person name="Kuo A."/>
            <person name="Liang C."/>
            <person name="Lipzen A."/>
            <person name="Lutzoni F."/>
            <person name="Magnuson J."/>
            <person name="Mondo S."/>
            <person name="Nolan M."/>
            <person name="Ohm R."/>
            <person name="Pangilinan J."/>
            <person name="Park H.-J."/>
            <person name="Ramirez L."/>
            <person name="Alfaro M."/>
            <person name="Sun H."/>
            <person name="Tritt A."/>
            <person name="Yoshinaga Y."/>
            <person name="Zwiers L.-H."/>
            <person name="Turgeon B."/>
            <person name="Goodwin S."/>
            <person name="Spatafora J."/>
            <person name="Crous P."/>
            <person name="Grigoriev I."/>
        </authorList>
    </citation>
    <scope>NUCLEOTIDE SEQUENCE</scope>
    <source>
        <strain evidence="2">CBS 379.55</strain>
    </source>
</reference>
<evidence type="ECO:0000256" key="1">
    <source>
        <dbReference type="SAM" id="MobiDB-lite"/>
    </source>
</evidence>